<dbReference type="Gene3D" id="3.30.70.2190">
    <property type="match status" value="1"/>
</dbReference>
<dbReference type="GO" id="GO:0071949">
    <property type="term" value="F:FAD binding"/>
    <property type="evidence" value="ECO:0007669"/>
    <property type="project" value="InterPro"/>
</dbReference>
<dbReference type="InterPro" id="IPR016164">
    <property type="entry name" value="FAD-linked_Oxase-like_C"/>
</dbReference>
<comment type="caution">
    <text evidence="6">The sequence shown here is derived from an EMBL/GenBank/DDBJ whole genome shotgun (WGS) entry which is preliminary data.</text>
</comment>
<keyword evidence="2" id="KW-0285">Flavoprotein</keyword>
<dbReference type="AlphaFoldDB" id="A0A4R1PRM2"/>
<dbReference type="InterPro" id="IPR016171">
    <property type="entry name" value="Vanillyl_alc_oxidase_C-sub2"/>
</dbReference>
<evidence type="ECO:0000256" key="2">
    <source>
        <dbReference type="ARBA" id="ARBA00022630"/>
    </source>
</evidence>
<dbReference type="RefSeq" id="WP_132083108.1">
    <property type="nucleotide sequence ID" value="NZ_DALYTA010000002.1"/>
</dbReference>
<evidence type="ECO:0000256" key="3">
    <source>
        <dbReference type="ARBA" id="ARBA00022827"/>
    </source>
</evidence>
<evidence type="ECO:0000313" key="6">
    <source>
        <dbReference type="EMBL" id="TCL33232.1"/>
    </source>
</evidence>
<organism evidence="6 7">
    <name type="scientific">Anaerospora hongkongensis</name>
    <dbReference type="NCBI Taxonomy" id="244830"/>
    <lineage>
        <taxon>Bacteria</taxon>
        <taxon>Bacillati</taxon>
        <taxon>Bacillota</taxon>
        <taxon>Negativicutes</taxon>
        <taxon>Selenomonadales</taxon>
        <taxon>Sporomusaceae</taxon>
        <taxon>Anaerospora</taxon>
    </lineage>
</organism>
<gene>
    <name evidence="6" type="ORF">EV210_1185</name>
</gene>
<keyword evidence="3" id="KW-0274">FAD</keyword>
<keyword evidence="7" id="KW-1185">Reference proteome</keyword>
<dbReference type="InterPro" id="IPR004113">
    <property type="entry name" value="FAD-bd_oxidored_4_C"/>
</dbReference>
<proteinExistence type="predicted"/>
<dbReference type="PANTHER" id="PTHR42934">
    <property type="entry name" value="GLYCOLATE OXIDASE SUBUNIT GLCD"/>
    <property type="match status" value="1"/>
</dbReference>
<evidence type="ECO:0000256" key="4">
    <source>
        <dbReference type="ARBA" id="ARBA00023002"/>
    </source>
</evidence>
<dbReference type="Proteomes" id="UP000295063">
    <property type="component" value="Unassembled WGS sequence"/>
</dbReference>
<dbReference type="InterPro" id="IPR036318">
    <property type="entry name" value="FAD-bd_PCMH-like_sf"/>
</dbReference>
<evidence type="ECO:0000256" key="1">
    <source>
        <dbReference type="ARBA" id="ARBA00001974"/>
    </source>
</evidence>
<evidence type="ECO:0000313" key="7">
    <source>
        <dbReference type="Proteomes" id="UP000295063"/>
    </source>
</evidence>
<dbReference type="InterPro" id="IPR006094">
    <property type="entry name" value="Oxid_FAD_bind_N"/>
</dbReference>
<dbReference type="OrthoDB" id="9767256at2"/>
<accession>A0A4R1PRM2</accession>
<dbReference type="FunFam" id="1.10.45.10:FF:000001">
    <property type="entry name" value="D-lactate dehydrogenase mitochondrial"/>
    <property type="match status" value="1"/>
</dbReference>
<dbReference type="InterPro" id="IPR016166">
    <property type="entry name" value="FAD-bd_PCMH"/>
</dbReference>
<name>A0A4R1PRM2_9FIRM</name>
<dbReference type="Pfam" id="PF02913">
    <property type="entry name" value="FAD-oxidase_C"/>
    <property type="match status" value="1"/>
</dbReference>
<reference evidence="6 7" key="1">
    <citation type="submission" date="2019-03" db="EMBL/GenBank/DDBJ databases">
        <title>Genomic Encyclopedia of Type Strains, Phase IV (KMG-IV): sequencing the most valuable type-strain genomes for metagenomic binning, comparative biology and taxonomic classification.</title>
        <authorList>
            <person name="Goeker M."/>
        </authorList>
    </citation>
    <scope>NUCLEOTIDE SEQUENCE [LARGE SCALE GENOMIC DNA]</scope>
    <source>
        <strain evidence="6 7">DSM 15969</strain>
    </source>
</reference>
<dbReference type="Gene3D" id="3.30.43.10">
    <property type="entry name" value="Uridine Diphospho-n-acetylenolpyruvylglucosamine Reductase, domain 2"/>
    <property type="match status" value="1"/>
</dbReference>
<dbReference type="PROSITE" id="PS51387">
    <property type="entry name" value="FAD_PCMH"/>
    <property type="match status" value="1"/>
</dbReference>
<keyword evidence="4" id="KW-0560">Oxidoreductase</keyword>
<dbReference type="Pfam" id="PF01565">
    <property type="entry name" value="FAD_binding_4"/>
    <property type="match status" value="1"/>
</dbReference>
<feature type="domain" description="FAD-binding PCMH-type" evidence="5">
    <location>
        <begin position="44"/>
        <end position="223"/>
    </location>
</feature>
<dbReference type="PANTHER" id="PTHR42934:SF2">
    <property type="entry name" value="GLYCOLATE OXIDASE SUBUNIT GLCD"/>
    <property type="match status" value="1"/>
</dbReference>
<dbReference type="Gene3D" id="3.30.70.2740">
    <property type="match status" value="1"/>
</dbReference>
<evidence type="ECO:0000259" key="5">
    <source>
        <dbReference type="PROSITE" id="PS51387"/>
    </source>
</evidence>
<dbReference type="SUPFAM" id="SSF55103">
    <property type="entry name" value="FAD-linked oxidases, C-terminal domain"/>
    <property type="match status" value="1"/>
</dbReference>
<dbReference type="Gene3D" id="1.10.45.10">
    <property type="entry name" value="Vanillyl-alcohol Oxidase, Chain A, domain 4"/>
    <property type="match status" value="1"/>
</dbReference>
<protein>
    <submittedName>
        <fullName evidence="6">Glycolate oxidase</fullName>
    </submittedName>
</protein>
<comment type="cofactor">
    <cofactor evidence="1">
        <name>FAD</name>
        <dbReference type="ChEBI" id="CHEBI:57692"/>
    </cofactor>
</comment>
<dbReference type="InterPro" id="IPR016169">
    <property type="entry name" value="FAD-bd_PCMH_sub2"/>
</dbReference>
<sequence length="467" mass="50776">MPKYNAVTDSVRKELQEIVGAKYVLSDAERMEPYSHDEVTDPKYVKLPEVVVFPENAKEIAAIVTLANREMIPIVPRGAGTGLASGAVPFKGGIVVSLERMNKILEIDTETMFMVVEPGVTTAEVQKAANERGFLYAGDPCSGDSSFIGGNVATNAGGNKAIRYGTTRQQVNGVELVTPEGDIVTFGGKCKKDATGYSLLNLVIGSEGTLGIITKAYLKLVALPENAMDLLAVFPDLKSAIDIVPKINAAGITPTTIEFMDNEAIKTVEVFLSEKLPHSDKGYYIIVTVEGDNEETLEDQCGLIDDLCTQNGALEVLVADPVKIWKARKAYAEADRARSLIFSMEDIVVPVNQIPQAVEKIAELGKKYGNIAIHCAGHAGDGNIHANILKDHMSEDEWHQKLPALQGEIYQMVYELGGKLSGEHGIGYKRVKLLEEYADPTEIKLMRNIKKAFDPNLIMNPGKVIEV</sequence>
<dbReference type="Gene3D" id="3.30.465.10">
    <property type="match status" value="1"/>
</dbReference>
<dbReference type="InterPro" id="IPR051914">
    <property type="entry name" value="FAD-linked_OxidoTrans_Type4"/>
</dbReference>
<dbReference type="EMBL" id="SLUI01000018">
    <property type="protein sequence ID" value="TCL33232.1"/>
    <property type="molecule type" value="Genomic_DNA"/>
</dbReference>
<dbReference type="InterPro" id="IPR016167">
    <property type="entry name" value="FAD-bd_PCMH_sub1"/>
</dbReference>
<dbReference type="SUPFAM" id="SSF56176">
    <property type="entry name" value="FAD-binding/transporter-associated domain-like"/>
    <property type="match status" value="1"/>
</dbReference>
<dbReference type="GO" id="GO:0016491">
    <property type="term" value="F:oxidoreductase activity"/>
    <property type="evidence" value="ECO:0007669"/>
    <property type="project" value="UniProtKB-KW"/>
</dbReference>